<reference evidence="1 2" key="1">
    <citation type="submission" date="2022-09" db="EMBL/GenBank/DDBJ databases">
        <authorList>
            <person name="Giprobiosintez L."/>
        </authorList>
    </citation>
    <scope>NUCLEOTIDE SEQUENCE [LARGE SCALE GENOMIC DNA]</scope>
    <source>
        <strain evidence="2">VKPM-B-12549 (GBS-15)</strain>
    </source>
</reference>
<evidence type="ECO:0000313" key="2">
    <source>
        <dbReference type="Proteomes" id="UP001359308"/>
    </source>
</evidence>
<proteinExistence type="predicted"/>
<organism evidence="1 2">
    <name type="scientific">Methylococcus capsulatus</name>
    <dbReference type="NCBI Taxonomy" id="414"/>
    <lineage>
        <taxon>Bacteria</taxon>
        <taxon>Pseudomonadati</taxon>
        <taxon>Pseudomonadota</taxon>
        <taxon>Gammaproteobacteria</taxon>
        <taxon>Methylococcales</taxon>
        <taxon>Methylococcaceae</taxon>
        <taxon>Methylococcus</taxon>
    </lineage>
</organism>
<name>A0ABZ2F541_METCP</name>
<protein>
    <submittedName>
        <fullName evidence="1">Uncharacterized protein</fullName>
    </submittedName>
</protein>
<evidence type="ECO:0000313" key="1">
    <source>
        <dbReference type="EMBL" id="WWF01854.1"/>
    </source>
</evidence>
<sequence>MTRVTANLKKYDGYQRLQDSHGCPDNQLRLVFFFQDGIVVAAVKGVDTRMGRTIQQYLGPMTATLMPMGGLARTIQQNMMFLGCHRPDAAHP</sequence>
<gene>
    <name evidence="1" type="ORF">N4J17_15505</name>
</gene>
<dbReference type="Proteomes" id="UP001359308">
    <property type="component" value="Chromosome"/>
</dbReference>
<keyword evidence="2" id="KW-1185">Reference proteome</keyword>
<dbReference type="EMBL" id="CP104311">
    <property type="protein sequence ID" value="WWF01854.1"/>
    <property type="molecule type" value="Genomic_DNA"/>
</dbReference>
<dbReference type="RefSeq" id="WP_198323671.1">
    <property type="nucleotide sequence ID" value="NZ_CP104311.1"/>
</dbReference>
<accession>A0ABZ2F541</accession>